<name>A0A857A842_9ACTO</name>
<evidence type="ECO:0000256" key="1">
    <source>
        <dbReference type="SAM" id="Phobius"/>
    </source>
</evidence>
<keyword evidence="1" id="KW-0812">Transmembrane</keyword>
<reference evidence="2 3" key="1">
    <citation type="submission" date="2019-11" db="EMBL/GenBank/DDBJ databases">
        <title>FDA dAtabase for Regulatory Grade micrObial Sequences (FDA-ARGOS): Supporting development and validation of Infectious Disease Dx tests.</title>
        <authorList>
            <person name="Stonesifer R."/>
            <person name="Tallon L."/>
            <person name="Sadzewicz L."/>
            <person name="Vavikolanu K."/>
            <person name="Mehta A."/>
            <person name="Aluvathingal J."/>
            <person name="Nadendla S."/>
            <person name="Myers T."/>
            <person name="Yan Y."/>
            <person name="Sichtig H."/>
        </authorList>
    </citation>
    <scope>NUCLEOTIDE SEQUENCE [LARGE SCALE GENOMIC DNA]</scope>
    <source>
        <strain evidence="2 3">FDAARGOS_732</strain>
    </source>
</reference>
<dbReference type="EMBL" id="CP046315">
    <property type="protein sequence ID" value="QGS10378.1"/>
    <property type="molecule type" value="Genomic_DNA"/>
</dbReference>
<proteinExistence type="predicted"/>
<dbReference type="Proteomes" id="UP000424490">
    <property type="component" value="Chromosome"/>
</dbReference>
<keyword evidence="1" id="KW-0472">Membrane</keyword>
<feature type="transmembrane region" description="Helical" evidence="1">
    <location>
        <begin position="18"/>
        <end position="41"/>
    </location>
</feature>
<evidence type="ECO:0000313" key="3">
    <source>
        <dbReference type="Proteomes" id="UP000424490"/>
    </source>
</evidence>
<protein>
    <submittedName>
        <fullName evidence="2">Uncharacterized protein</fullName>
    </submittedName>
</protein>
<dbReference type="AlphaFoldDB" id="A0A857A842"/>
<accession>A0A857A842</accession>
<organism evidence="2 3">
    <name type="scientific">Schaalia odontolytica</name>
    <dbReference type="NCBI Taxonomy" id="1660"/>
    <lineage>
        <taxon>Bacteria</taxon>
        <taxon>Bacillati</taxon>
        <taxon>Actinomycetota</taxon>
        <taxon>Actinomycetes</taxon>
        <taxon>Actinomycetales</taxon>
        <taxon>Actinomycetaceae</taxon>
        <taxon>Schaalia</taxon>
    </lineage>
</organism>
<sequence>MSYGVQPPAKKPSSLPRILTIICSVLAVIFLLVSATMYVSARSKAQEIEDMRAEIQSADAKTVEIDSEITSTQEQIAAAKAKKDAEEWCTDFDKDSMKVTDLDKMATTLKTMSEPQRNAVGEVCGGKKAFAEAFAKDLKRGMVNTSTPTCNGDGTTVTISGTVSLDAPTLAQIGSIDVVYEVFAANHEISDSDSPLGTTTAAVPPGGTGNFSTTVPFATTGDFYCAVRVKSIWPTGL</sequence>
<dbReference type="RefSeq" id="WP_003795816.1">
    <property type="nucleotide sequence ID" value="NZ_CP046315.1"/>
</dbReference>
<gene>
    <name evidence="2" type="ORF">FOC40_02480</name>
</gene>
<keyword evidence="1" id="KW-1133">Transmembrane helix</keyword>
<evidence type="ECO:0000313" key="2">
    <source>
        <dbReference type="EMBL" id="QGS10378.1"/>
    </source>
</evidence>